<dbReference type="RefSeq" id="WP_025412788.1">
    <property type="nucleotide sequence ID" value="NZ_CP007128.1"/>
</dbReference>
<feature type="region of interest" description="Disordered" evidence="1">
    <location>
        <begin position="1"/>
        <end position="20"/>
    </location>
</feature>
<evidence type="ECO:0000313" key="3">
    <source>
        <dbReference type="Proteomes" id="UP000019151"/>
    </source>
</evidence>
<keyword evidence="3" id="KW-1185">Reference proteome</keyword>
<evidence type="ECO:0000313" key="2">
    <source>
        <dbReference type="EMBL" id="AHG91338.1"/>
    </source>
</evidence>
<dbReference type="eggNOG" id="ENOG502ZTB5">
    <property type="taxonomic scope" value="Bacteria"/>
</dbReference>
<dbReference type="Proteomes" id="UP000019151">
    <property type="component" value="Chromosome"/>
</dbReference>
<dbReference type="HOGENOM" id="CLU_1719730_0_0_0"/>
<dbReference type="AlphaFoldDB" id="W0RPD2"/>
<proteinExistence type="predicted"/>
<name>W0RPD2_9BACT</name>
<organism evidence="2 3">
    <name type="scientific">Gemmatirosa kalamazoonensis</name>
    <dbReference type="NCBI Taxonomy" id="861299"/>
    <lineage>
        <taxon>Bacteria</taxon>
        <taxon>Pseudomonadati</taxon>
        <taxon>Gemmatimonadota</taxon>
        <taxon>Gemmatimonadia</taxon>
        <taxon>Gemmatimonadales</taxon>
        <taxon>Gemmatimonadaceae</taxon>
        <taxon>Gemmatirosa</taxon>
    </lineage>
</organism>
<dbReference type="KEGG" id="gba:J421_3801"/>
<dbReference type="InParanoid" id="W0RPD2"/>
<sequence length="152" mass="15835">MSATDSAHHLLALPTETAGSEPPRVRLVDVRARLGPSVRYRVEVHLESPEGRPVVASHEDASSATGDVRIAAEAAVKALRAAMPAAPPFYVAGAKTVRAFDQTVTLVLIGITGEPGPARLLGAACNEENLARAAVVAVLNATNRVRNLRSGS</sequence>
<accession>W0RPD2</accession>
<reference evidence="2 3" key="1">
    <citation type="journal article" date="2014" name="Genome Announc.">
        <title>Genome Sequence and Methylome of Soil Bacterium Gemmatirosa kalamazoonensis KBS708T, a Member of the Rarely Cultivated Gemmatimonadetes Phylum.</title>
        <authorList>
            <person name="Debruyn J.M."/>
            <person name="Radosevich M."/>
            <person name="Wommack K.E."/>
            <person name="Polson S.W."/>
            <person name="Hauser L.J."/>
            <person name="Fawaz M.N."/>
            <person name="Korlach J."/>
            <person name="Tsai Y.C."/>
        </authorList>
    </citation>
    <scope>NUCLEOTIDE SEQUENCE [LARGE SCALE GENOMIC DNA]</scope>
    <source>
        <strain evidence="2 3">KBS708</strain>
    </source>
</reference>
<evidence type="ECO:0000256" key="1">
    <source>
        <dbReference type="SAM" id="MobiDB-lite"/>
    </source>
</evidence>
<dbReference type="STRING" id="861299.J421_3801"/>
<protein>
    <submittedName>
        <fullName evidence="2">Uncharacterized protein</fullName>
    </submittedName>
</protein>
<dbReference type="EMBL" id="CP007128">
    <property type="protein sequence ID" value="AHG91338.1"/>
    <property type="molecule type" value="Genomic_DNA"/>
</dbReference>
<gene>
    <name evidence="2" type="ORF">J421_3801</name>
</gene>